<evidence type="ECO:0000313" key="5">
    <source>
        <dbReference type="Proteomes" id="UP001220962"/>
    </source>
</evidence>
<proteinExistence type="predicted"/>
<feature type="signal peptide" evidence="2">
    <location>
        <begin position="1"/>
        <end position="19"/>
    </location>
</feature>
<dbReference type="RefSeq" id="WP_205053869.1">
    <property type="nucleotide sequence ID" value="NZ_CP118101.1"/>
</dbReference>
<feature type="region of interest" description="Disordered" evidence="1">
    <location>
        <begin position="210"/>
        <end position="293"/>
    </location>
</feature>
<dbReference type="PANTHER" id="PTHR37507">
    <property type="entry name" value="SPORULATION PROTEIN YDCC"/>
    <property type="match status" value="1"/>
</dbReference>
<dbReference type="AlphaFoldDB" id="A0AAX3N1W3"/>
<name>A0AAX3N1W3_9BACL</name>
<feature type="chain" id="PRO_5043668337" evidence="2">
    <location>
        <begin position="20"/>
        <end position="412"/>
    </location>
</feature>
<dbReference type="SUPFAM" id="SSF89392">
    <property type="entry name" value="Prokaryotic lipoproteins and lipoprotein localization factors"/>
    <property type="match status" value="1"/>
</dbReference>
<dbReference type="InterPro" id="IPR029046">
    <property type="entry name" value="LolA/LolB/LppX"/>
</dbReference>
<feature type="compositionally biased region" description="Acidic residues" evidence="1">
    <location>
        <begin position="279"/>
        <end position="288"/>
    </location>
</feature>
<dbReference type="Pfam" id="PF14285">
    <property type="entry name" value="DUF4367"/>
    <property type="match status" value="1"/>
</dbReference>
<evidence type="ECO:0000256" key="1">
    <source>
        <dbReference type="SAM" id="MobiDB-lite"/>
    </source>
</evidence>
<evidence type="ECO:0000256" key="2">
    <source>
        <dbReference type="SAM" id="SignalP"/>
    </source>
</evidence>
<dbReference type="Gene3D" id="2.50.20.10">
    <property type="entry name" value="Lipoprotein localisation LolA/LolB/LppX"/>
    <property type="match status" value="1"/>
</dbReference>
<gene>
    <name evidence="4" type="ORF">PUW23_06355</name>
</gene>
<evidence type="ECO:0000313" key="4">
    <source>
        <dbReference type="EMBL" id="WDH83845.1"/>
    </source>
</evidence>
<organism evidence="4 5">
    <name type="scientific">Paenibacillus urinalis</name>
    <dbReference type="NCBI Taxonomy" id="521520"/>
    <lineage>
        <taxon>Bacteria</taxon>
        <taxon>Bacillati</taxon>
        <taxon>Bacillota</taxon>
        <taxon>Bacilli</taxon>
        <taxon>Bacillales</taxon>
        <taxon>Paenibacillaceae</taxon>
        <taxon>Paenibacillus</taxon>
    </lineage>
</organism>
<dbReference type="InterPro" id="IPR052944">
    <property type="entry name" value="Sporulation_related"/>
</dbReference>
<accession>A0AAX3N1W3</accession>
<dbReference type="InterPro" id="IPR025377">
    <property type="entry name" value="DUF4367"/>
</dbReference>
<feature type="domain" description="DUF4367" evidence="3">
    <location>
        <begin position="305"/>
        <end position="406"/>
    </location>
</feature>
<dbReference type="PROSITE" id="PS51257">
    <property type="entry name" value="PROKAR_LIPOPROTEIN"/>
    <property type="match status" value="1"/>
</dbReference>
<sequence>MRRISWVLAMVLCFSGLLAACGPKDADSVVKDLNEVVGGLESYQGSGVMTLYSGEAPQEYKVEVWHQKPSYYRIALTNAKKDITQIVLRNDDGVFVLTPSLNKSFRFQSDWPDNQGQVYLYETLVRSIIGDNTRQFVDEEESYVFDVAANYNTHSLVRQKIWLNKADYAPKQVSVSDANAKVVVDVKFDKFEFGTKFEKEAFDMQKNMSANAGQNQAPAEGTITEPSDSESGEAVPQVNEEVTTPEDNAGETDPGTESGTPEANAPGAEVNNEQAPADDAAESPEATDETTGAIDIPELGDFGVIEPTYLPEGVDFKGEPTIMETEDDYAVMLRFEGTYNYTIIEARPQDRASSYAVTSPVDLGFTIGMITTELPRTLTWFDEGMEYRITSDDLPESEMVKIAASMQDQTGK</sequence>
<dbReference type="Proteomes" id="UP001220962">
    <property type="component" value="Chromosome"/>
</dbReference>
<evidence type="ECO:0000259" key="3">
    <source>
        <dbReference type="Pfam" id="PF14285"/>
    </source>
</evidence>
<protein>
    <submittedName>
        <fullName evidence="4">DUF4367 domain-containing protein</fullName>
    </submittedName>
</protein>
<keyword evidence="2" id="KW-0732">Signal</keyword>
<dbReference type="PANTHER" id="PTHR37507:SF2">
    <property type="entry name" value="SPORULATION PROTEIN YDCC"/>
    <property type="match status" value="1"/>
</dbReference>
<reference evidence="4" key="1">
    <citation type="submission" date="2023-02" db="EMBL/GenBank/DDBJ databases">
        <title>Pathogen: clinical or host-associated sample.</title>
        <authorList>
            <person name="Hergert J."/>
            <person name="Casey R."/>
            <person name="Wagner J."/>
            <person name="Young E.L."/>
            <person name="Oakeson K.F."/>
        </authorList>
    </citation>
    <scope>NUCLEOTIDE SEQUENCE</scope>
    <source>
        <strain evidence="4">2022CK-00830</strain>
    </source>
</reference>
<dbReference type="EMBL" id="CP118101">
    <property type="protein sequence ID" value="WDH83845.1"/>
    <property type="molecule type" value="Genomic_DNA"/>
</dbReference>